<organism evidence="3 4">
    <name type="scientific">Tahibacter aquaticus</name>
    <dbReference type="NCBI Taxonomy" id="520092"/>
    <lineage>
        <taxon>Bacteria</taxon>
        <taxon>Pseudomonadati</taxon>
        <taxon>Pseudomonadota</taxon>
        <taxon>Gammaproteobacteria</taxon>
        <taxon>Lysobacterales</taxon>
        <taxon>Rhodanobacteraceae</taxon>
        <taxon>Tahibacter</taxon>
    </lineage>
</organism>
<feature type="signal peptide" evidence="2">
    <location>
        <begin position="1"/>
        <end position="35"/>
    </location>
</feature>
<dbReference type="AlphaFoldDB" id="A0A4V3DME0"/>
<comment type="caution">
    <text evidence="3">The sequence shown here is derived from an EMBL/GenBank/DDBJ whole genome shotgun (WGS) entry which is preliminary data.</text>
</comment>
<evidence type="ECO:0000256" key="1">
    <source>
        <dbReference type="SAM" id="MobiDB-lite"/>
    </source>
</evidence>
<evidence type="ECO:0000313" key="3">
    <source>
        <dbReference type="EMBL" id="TDR44060.1"/>
    </source>
</evidence>
<gene>
    <name evidence="3" type="ORF">DFR29_106207</name>
</gene>
<feature type="compositionally biased region" description="Low complexity" evidence="1">
    <location>
        <begin position="169"/>
        <end position="178"/>
    </location>
</feature>
<name>A0A4V3DME0_9GAMM</name>
<evidence type="ECO:0000313" key="4">
    <source>
        <dbReference type="Proteomes" id="UP000295293"/>
    </source>
</evidence>
<dbReference type="Proteomes" id="UP000295293">
    <property type="component" value="Unassembled WGS sequence"/>
</dbReference>
<keyword evidence="4" id="KW-1185">Reference proteome</keyword>
<reference evidence="3 4" key="1">
    <citation type="submission" date="2019-03" db="EMBL/GenBank/DDBJ databases">
        <title>Genomic Encyclopedia of Type Strains, Phase IV (KMG-IV): sequencing the most valuable type-strain genomes for metagenomic binning, comparative biology and taxonomic classification.</title>
        <authorList>
            <person name="Goeker M."/>
        </authorList>
    </citation>
    <scope>NUCLEOTIDE SEQUENCE [LARGE SCALE GENOMIC DNA]</scope>
    <source>
        <strain evidence="3 4">DSM 21667</strain>
    </source>
</reference>
<proteinExistence type="predicted"/>
<protein>
    <submittedName>
        <fullName evidence="3">Uncharacterized protein</fullName>
    </submittedName>
</protein>
<dbReference type="RefSeq" id="WP_133818799.1">
    <property type="nucleotide sequence ID" value="NZ_SNZH01000006.1"/>
</dbReference>
<keyword evidence="2" id="KW-0732">Signal</keyword>
<feature type="chain" id="PRO_5020475417" evidence="2">
    <location>
        <begin position="36"/>
        <end position="390"/>
    </location>
</feature>
<accession>A0A4V3DME0</accession>
<dbReference type="EMBL" id="SNZH01000006">
    <property type="protein sequence ID" value="TDR44060.1"/>
    <property type="molecule type" value="Genomic_DNA"/>
</dbReference>
<evidence type="ECO:0000256" key="2">
    <source>
        <dbReference type="SAM" id="SignalP"/>
    </source>
</evidence>
<feature type="region of interest" description="Disordered" evidence="1">
    <location>
        <begin position="168"/>
        <end position="190"/>
    </location>
</feature>
<sequence>MQPTHSTLSRRLSHLVLVAALLPGALALGAATVRAAAEAPLPDLIDDSVTATGQDYAIMCNTCTSMNDFINKALTTYPRVRESHAFVYNLSRGEVRGIALEWDPETQRQIGGYEIATHAHLRTYVQQAGELYRRNNNSLGFKLIARGDGSVYWKTNAGATVELRLAGVGRTPTGRPPGSEAHGGSSVNADTMPGVNSPIDTRGYVFSNNFNDIHPNFPATSYDLGFGLPGSINNFVRDQVGTLPNGGVAGIFNGTVQSSIGGTAPMNLVQGGQQITKQIQSQVTVIVPMKDGGFAIVRYDPVTAEVVLKEVQDSQGLQLPLGNGNPIAYFTNRQFNFSNTPRGQQGLNALQDWADRNGIPITDMSGPGSGGSVRCSSRGPNEIECTIMPR</sequence>